<feature type="domain" description="NlpC/P60" evidence="7">
    <location>
        <begin position="192"/>
        <end position="311"/>
    </location>
</feature>
<dbReference type="EMBL" id="JAAITB010000014">
    <property type="protein sequence ID" value="NSJ79413.1"/>
    <property type="molecule type" value="Genomic_DNA"/>
</dbReference>
<keyword evidence="3" id="KW-0378">Hydrolase</keyword>
<proteinExistence type="inferred from homology"/>
<protein>
    <recommendedName>
        <fullName evidence="10">NlpC/P60 family protein</fullName>
    </recommendedName>
</protein>
<dbReference type="PROSITE" id="PS51935">
    <property type="entry name" value="NLPC_P60"/>
    <property type="match status" value="1"/>
</dbReference>
<evidence type="ECO:0000256" key="4">
    <source>
        <dbReference type="ARBA" id="ARBA00022807"/>
    </source>
</evidence>
<feature type="domain" description="SH3b" evidence="6">
    <location>
        <begin position="119"/>
        <end position="181"/>
    </location>
</feature>
<evidence type="ECO:0000256" key="5">
    <source>
        <dbReference type="SAM" id="Phobius"/>
    </source>
</evidence>
<keyword evidence="5" id="KW-0812">Transmembrane</keyword>
<evidence type="ECO:0000259" key="7">
    <source>
        <dbReference type="PROSITE" id="PS51935"/>
    </source>
</evidence>
<dbReference type="InterPro" id="IPR038765">
    <property type="entry name" value="Papain-like_cys_pep_sf"/>
</dbReference>
<gene>
    <name evidence="8" type="ORF">G5A72_07420</name>
</gene>
<dbReference type="Pfam" id="PF00877">
    <property type="entry name" value="NLPC_P60"/>
    <property type="match status" value="1"/>
</dbReference>
<feature type="transmembrane region" description="Helical" evidence="5">
    <location>
        <begin position="12"/>
        <end position="31"/>
    </location>
</feature>
<dbReference type="Proteomes" id="UP001644750">
    <property type="component" value="Unassembled WGS sequence"/>
</dbReference>
<name>A0ABX2HXS4_ANAHA</name>
<dbReference type="InterPro" id="IPR051202">
    <property type="entry name" value="Peptidase_C40"/>
</dbReference>
<evidence type="ECO:0000256" key="3">
    <source>
        <dbReference type="ARBA" id="ARBA00022801"/>
    </source>
</evidence>
<comment type="similarity">
    <text evidence="1">Belongs to the peptidase C40 family.</text>
</comment>
<keyword evidence="2" id="KW-0645">Protease</keyword>
<dbReference type="Gene3D" id="2.30.30.40">
    <property type="entry name" value="SH3 Domains"/>
    <property type="match status" value="2"/>
</dbReference>
<dbReference type="Gene3D" id="3.90.1720.10">
    <property type="entry name" value="endopeptidase domain like (from Nostoc punctiforme)"/>
    <property type="match status" value="1"/>
</dbReference>
<evidence type="ECO:0000259" key="6">
    <source>
        <dbReference type="PROSITE" id="PS51781"/>
    </source>
</evidence>
<dbReference type="SUPFAM" id="SSF54001">
    <property type="entry name" value="Cysteine proteinases"/>
    <property type="match status" value="1"/>
</dbReference>
<keyword evidence="9" id="KW-1185">Reference proteome</keyword>
<keyword evidence="5" id="KW-1133">Transmembrane helix</keyword>
<reference evidence="8 9" key="1">
    <citation type="journal article" date="2020" name="Cell Host Microbe">
        <title>Functional and Genomic Variation between Human-Derived Isolates of Lachnospiraceae Reveals Inter- and Intra-Species Diversity.</title>
        <authorList>
            <person name="Sorbara M.T."/>
            <person name="Littmann E.R."/>
            <person name="Fontana E."/>
            <person name="Moody T.U."/>
            <person name="Kohout C.E."/>
            <person name="Gjonbalaj M."/>
            <person name="Eaton V."/>
            <person name="Seok R."/>
            <person name="Leiner I.M."/>
            <person name="Pamer E.G."/>
        </authorList>
    </citation>
    <scope>NUCLEOTIDE SEQUENCE [LARGE SCALE GENOMIC DNA]</scope>
    <source>
        <strain evidence="8 9">MSK.14.57</strain>
    </source>
</reference>
<dbReference type="PANTHER" id="PTHR47053">
    <property type="entry name" value="MUREIN DD-ENDOPEPTIDASE MEPH-RELATED"/>
    <property type="match status" value="1"/>
</dbReference>
<dbReference type="SMART" id="SM00287">
    <property type="entry name" value="SH3b"/>
    <property type="match status" value="2"/>
</dbReference>
<organism evidence="8 9">
    <name type="scientific">Anaerostipes hadrus</name>
    <dbReference type="NCBI Taxonomy" id="649756"/>
    <lineage>
        <taxon>Bacteria</taxon>
        <taxon>Bacillati</taxon>
        <taxon>Bacillota</taxon>
        <taxon>Clostridia</taxon>
        <taxon>Lachnospirales</taxon>
        <taxon>Lachnospiraceae</taxon>
        <taxon>Anaerostipes</taxon>
    </lineage>
</organism>
<evidence type="ECO:0000256" key="2">
    <source>
        <dbReference type="ARBA" id="ARBA00022670"/>
    </source>
</evidence>
<dbReference type="PROSITE" id="PS51781">
    <property type="entry name" value="SH3B"/>
    <property type="match status" value="1"/>
</dbReference>
<dbReference type="Pfam" id="PF08239">
    <property type="entry name" value="SH3_3"/>
    <property type="match status" value="1"/>
</dbReference>
<dbReference type="InterPro" id="IPR000064">
    <property type="entry name" value="NLP_P60_dom"/>
</dbReference>
<sequence>MELKGGNMKRKTTGILISCIVSICCMVVLSMSSHTHDVYASYSRYVTANNVVVRKKASNKGKIVGSYKKAAKVRCYKKKGSYTKIKYGRYYRYIATRYLSKKKPVVVTAQKAANITTETYTRYVTASSLTIRKKASTSAAKAGSYKKGTQITCYGERSGWTTVRYSGVYCYVSSQYLSESKPEEDTWGTYGTATGQSVVDYAMQFRGNPYVWGGESLTNGVDCSGFTMQVYKHFGYSLPHSSIEQRCKGTAVSWDEKQPGDLICYQVVNGVGHVAIYIGDNQIIHAGSKDTGISVRNADYRAVWGVRRIVQ</sequence>
<evidence type="ECO:0000256" key="1">
    <source>
        <dbReference type="ARBA" id="ARBA00007074"/>
    </source>
</evidence>
<keyword evidence="5" id="KW-0472">Membrane</keyword>
<keyword evidence="4" id="KW-0788">Thiol protease</keyword>
<evidence type="ECO:0000313" key="8">
    <source>
        <dbReference type="EMBL" id="NSJ79413.1"/>
    </source>
</evidence>
<dbReference type="InterPro" id="IPR003646">
    <property type="entry name" value="SH3-like_bac-type"/>
</dbReference>
<evidence type="ECO:0008006" key="10">
    <source>
        <dbReference type="Google" id="ProtNLM"/>
    </source>
</evidence>
<evidence type="ECO:0000313" key="9">
    <source>
        <dbReference type="Proteomes" id="UP001644750"/>
    </source>
</evidence>
<comment type="caution">
    <text evidence="8">The sequence shown here is derived from an EMBL/GenBank/DDBJ whole genome shotgun (WGS) entry which is preliminary data.</text>
</comment>
<dbReference type="PANTHER" id="PTHR47053:SF1">
    <property type="entry name" value="MUREIN DD-ENDOPEPTIDASE MEPH-RELATED"/>
    <property type="match status" value="1"/>
</dbReference>
<accession>A0ABX2HXS4</accession>